<accession>A0A8J1TH16</accession>
<dbReference type="PROSITE" id="PS51257">
    <property type="entry name" value="PROKAR_LIPOPROTEIN"/>
    <property type="match status" value="1"/>
</dbReference>
<dbReference type="AlphaFoldDB" id="A0A8J1TH16"/>
<evidence type="ECO:0000313" key="1">
    <source>
        <dbReference type="EMBL" id="CAH1777284.1"/>
    </source>
</evidence>
<dbReference type="Proteomes" id="UP000749559">
    <property type="component" value="Unassembled WGS sequence"/>
</dbReference>
<proteinExistence type="predicted"/>
<dbReference type="InterPro" id="IPR036208">
    <property type="entry name" value="VHL_sf"/>
</dbReference>
<keyword evidence="2" id="KW-1185">Reference proteome</keyword>
<evidence type="ECO:0000313" key="2">
    <source>
        <dbReference type="Proteomes" id="UP000749559"/>
    </source>
</evidence>
<sequence length="126" mass="13838">MAKTVIAYIILILPAIALACTIPDQCKEPSGIKSKDVNNQKILQYFKNTCKKNVQVYWVDQNGNTDRLSFTVKPGQSLGINTYQRHVFVASQGTGASKKWLRFGGECAYTVAGPEGKGCTVLITCY</sequence>
<dbReference type="SUPFAM" id="SSF49468">
    <property type="entry name" value="VHL"/>
    <property type="match status" value="1"/>
</dbReference>
<gene>
    <name evidence="1" type="ORF">OFUS_LOCUS4344</name>
</gene>
<name>A0A8J1TH16_OWEFU</name>
<comment type="caution">
    <text evidence="1">The sequence shown here is derived from an EMBL/GenBank/DDBJ whole genome shotgun (WGS) entry which is preliminary data.</text>
</comment>
<protein>
    <submittedName>
        <fullName evidence="1">Uncharacterized protein</fullName>
    </submittedName>
</protein>
<dbReference type="EMBL" id="CAIIXF020000002">
    <property type="protein sequence ID" value="CAH1777284.1"/>
    <property type="molecule type" value="Genomic_DNA"/>
</dbReference>
<dbReference type="InterPro" id="IPR037140">
    <property type="entry name" value="VHL_beta_dom_sf"/>
</dbReference>
<reference evidence="1" key="1">
    <citation type="submission" date="2022-03" db="EMBL/GenBank/DDBJ databases">
        <authorList>
            <person name="Martin C."/>
        </authorList>
    </citation>
    <scope>NUCLEOTIDE SEQUENCE</scope>
</reference>
<dbReference type="Gene3D" id="2.60.40.780">
    <property type="entry name" value="von Hippel-Lindau disease tumour suppressor, beta domain"/>
    <property type="match status" value="1"/>
</dbReference>
<organism evidence="1 2">
    <name type="scientific">Owenia fusiformis</name>
    <name type="common">Polychaete worm</name>
    <dbReference type="NCBI Taxonomy" id="6347"/>
    <lineage>
        <taxon>Eukaryota</taxon>
        <taxon>Metazoa</taxon>
        <taxon>Spiralia</taxon>
        <taxon>Lophotrochozoa</taxon>
        <taxon>Annelida</taxon>
        <taxon>Polychaeta</taxon>
        <taxon>Sedentaria</taxon>
        <taxon>Canalipalpata</taxon>
        <taxon>Sabellida</taxon>
        <taxon>Oweniida</taxon>
        <taxon>Oweniidae</taxon>
        <taxon>Owenia</taxon>
    </lineage>
</organism>